<feature type="compositionally biased region" description="Acidic residues" evidence="2">
    <location>
        <begin position="325"/>
        <end position="334"/>
    </location>
</feature>
<feature type="compositionally biased region" description="Low complexity" evidence="2">
    <location>
        <begin position="336"/>
        <end position="353"/>
    </location>
</feature>
<keyword evidence="1" id="KW-0175">Coiled coil</keyword>
<feature type="region of interest" description="Disordered" evidence="2">
    <location>
        <begin position="323"/>
        <end position="370"/>
    </location>
</feature>
<gene>
    <name evidence="3" type="ORF">ACGLYG10_1427</name>
</gene>
<evidence type="ECO:0000256" key="2">
    <source>
        <dbReference type="SAM" id="MobiDB-lite"/>
    </source>
</evidence>
<feature type="region of interest" description="Disordered" evidence="2">
    <location>
        <begin position="1"/>
        <end position="35"/>
    </location>
</feature>
<organism evidence="3 4">
    <name type="scientific">Actinomyces glycerinitolerans</name>
    <dbReference type="NCBI Taxonomy" id="1892869"/>
    <lineage>
        <taxon>Bacteria</taxon>
        <taxon>Bacillati</taxon>
        <taxon>Actinomycetota</taxon>
        <taxon>Actinomycetes</taxon>
        <taxon>Actinomycetales</taxon>
        <taxon>Actinomycetaceae</taxon>
        <taxon>Actinomyces</taxon>
    </lineage>
</organism>
<feature type="coiled-coil region" evidence="1">
    <location>
        <begin position="133"/>
        <end position="168"/>
    </location>
</feature>
<evidence type="ECO:0000256" key="1">
    <source>
        <dbReference type="SAM" id="Coils"/>
    </source>
</evidence>
<dbReference type="AlphaFoldDB" id="A0A1M4RZ60"/>
<reference evidence="4" key="1">
    <citation type="submission" date="2016-09" db="EMBL/GenBank/DDBJ databases">
        <authorList>
            <person name="Strepis N."/>
        </authorList>
    </citation>
    <scope>NUCLEOTIDE SEQUENCE [LARGE SCALE GENOMIC DNA]</scope>
</reference>
<protein>
    <submittedName>
        <fullName evidence="3">Uncharacterized protein</fullName>
    </submittedName>
</protein>
<sequence length="370" mass="41125">MNDSHGTVIGVVEHGRLHVTNPDVAPPPAPDGAERARRQARLAILKRLADESIDINVLEAVTGRGRTDLNRHNPDYPRETVKFSQLPIAWRKTAAERIDDALTQLQEDYDRNVQLNLKWVAWQLSDATLTMRMAWTEEKRRRLEADAKEKAERDAEAAAEAALTVEQRRQRAIDQVLDTRLLDPQARAQAGRGELVELREVREGSTIYQEPVYAAPLPDRTVMGGAVAREAARLSHLGALSATIVAALTGIDVDEAQAWEDMTGATLDWATLPAEWTGDFFQVRITRAIQVLKDAAAEDPATVDPWAVSLRDVLLALGYDTYDGGQDDQEDDTEAGTSTGTGTGAVQETGQQEQQEEETRGKRRRWPWQH</sequence>
<name>A0A1M4RZ60_9ACTO</name>
<feature type="compositionally biased region" description="Basic residues" evidence="2">
    <location>
        <begin position="361"/>
        <end position="370"/>
    </location>
</feature>
<accession>A0A1M4RZ60</accession>
<proteinExistence type="predicted"/>
<dbReference type="RefSeq" id="WP_073329726.1">
    <property type="nucleotide sequence ID" value="NZ_FQTT01000010.1"/>
</dbReference>
<dbReference type="EMBL" id="FQTT01000010">
    <property type="protein sequence ID" value="SHE25211.1"/>
    <property type="molecule type" value="Genomic_DNA"/>
</dbReference>
<evidence type="ECO:0000313" key="3">
    <source>
        <dbReference type="EMBL" id="SHE25211.1"/>
    </source>
</evidence>
<dbReference type="STRING" id="1892869.ACGLYG10_1427"/>
<evidence type="ECO:0000313" key="4">
    <source>
        <dbReference type="Proteomes" id="UP000184291"/>
    </source>
</evidence>
<keyword evidence="4" id="KW-1185">Reference proteome</keyword>
<dbReference type="Proteomes" id="UP000184291">
    <property type="component" value="Unassembled WGS sequence"/>
</dbReference>